<dbReference type="SUPFAM" id="SSF46785">
    <property type="entry name" value="Winged helix' DNA-binding domain"/>
    <property type="match status" value="1"/>
</dbReference>
<protein>
    <submittedName>
        <fullName evidence="4">Cell division protein FtsK</fullName>
    </submittedName>
</protein>
<dbReference type="CDD" id="cd01127">
    <property type="entry name" value="TrwB_TraG_TraD_VirD4"/>
    <property type="match status" value="1"/>
</dbReference>
<dbReference type="InterPro" id="IPR002543">
    <property type="entry name" value="FtsK_dom"/>
</dbReference>
<evidence type="ECO:0000256" key="2">
    <source>
        <dbReference type="ARBA" id="ARBA00022840"/>
    </source>
</evidence>
<dbReference type="SMART" id="SM00382">
    <property type="entry name" value="AAA"/>
    <property type="match status" value="1"/>
</dbReference>
<feature type="non-terminal residue" evidence="4">
    <location>
        <position position="1"/>
    </location>
</feature>
<dbReference type="Gene3D" id="3.30.980.40">
    <property type="match status" value="1"/>
</dbReference>
<dbReference type="SMART" id="SM00843">
    <property type="entry name" value="Ftsk_gamma"/>
    <property type="match status" value="1"/>
</dbReference>
<dbReference type="GO" id="GO:0003677">
    <property type="term" value="F:DNA binding"/>
    <property type="evidence" value="ECO:0007669"/>
    <property type="project" value="InterPro"/>
</dbReference>
<keyword evidence="4" id="KW-0132">Cell division</keyword>
<dbReference type="InterPro" id="IPR027417">
    <property type="entry name" value="P-loop_NTPase"/>
</dbReference>
<dbReference type="Gene3D" id="1.10.10.10">
    <property type="entry name" value="Winged helix-like DNA-binding domain superfamily/Winged helix DNA-binding domain"/>
    <property type="match status" value="1"/>
</dbReference>
<evidence type="ECO:0000313" key="4">
    <source>
        <dbReference type="EMBL" id="EQD28330.1"/>
    </source>
</evidence>
<dbReference type="GO" id="GO:0005524">
    <property type="term" value="F:ATP binding"/>
    <property type="evidence" value="ECO:0007669"/>
    <property type="project" value="UniProtKB-KW"/>
</dbReference>
<organism evidence="4">
    <name type="scientific">mine drainage metagenome</name>
    <dbReference type="NCBI Taxonomy" id="410659"/>
    <lineage>
        <taxon>unclassified sequences</taxon>
        <taxon>metagenomes</taxon>
        <taxon>ecological metagenomes</taxon>
    </lineage>
</organism>
<sequence length="421" mass="46378">ALSVVSVRVVENIPGKSVVGLEVPNERRELVTLGEILRSRVYESMNSPLTLALGKDISGQPVIMDLERMPHLLIAGTTGSGKSVALNAMILSLLYKSTPDRTRLILVDPKMLELSVYQDIPHLLTPVVTDARETAAVLRWAIAEMERRYQLLAQYGARSLAGYNRKVEEAAAKGQILMPSQHPDRTPDESLAQESPQTLPYIVMVVDELADLMLVLGKKVDELFARLAQKARASGIHLILATQRPSADVITGLIKANIPARIAFQIASKTDSRIILDQNGAEALLGNGDMLFLPPGQTVPQRVHGAFVSDNEVHRIVRHLRKAGTPQYLEAILEQGDEDPLLGSVIGGAPDEERDRDDLYDGAVQLVLETKRASVSMVQRRFRIGYNRAARLVERMEREGLVGPLQSNGFRQVLVQSSHHE</sequence>
<reference evidence="4" key="2">
    <citation type="journal article" date="2014" name="ISME J.">
        <title>Microbial stratification in low pH oxic and suboxic macroscopic growths along an acid mine drainage.</title>
        <authorList>
            <person name="Mendez-Garcia C."/>
            <person name="Mesa V."/>
            <person name="Sprenger R.R."/>
            <person name="Richter M."/>
            <person name="Diez M.S."/>
            <person name="Solano J."/>
            <person name="Bargiela R."/>
            <person name="Golyshina O.V."/>
            <person name="Manteca A."/>
            <person name="Ramos J.L."/>
            <person name="Gallego J.R."/>
            <person name="Llorente I."/>
            <person name="Martins Dos Santos V.A."/>
            <person name="Jensen O.N."/>
            <person name="Pelaez A.I."/>
            <person name="Sanchez J."/>
            <person name="Ferrer M."/>
        </authorList>
    </citation>
    <scope>NUCLEOTIDE SEQUENCE</scope>
</reference>
<evidence type="ECO:0000259" key="3">
    <source>
        <dbReference type="PROSITE" id="PS50901"/>
    </source>
</evidence>
<dbReference type="Pfam" id="PF09397">
    <property type="entry name" value="FtsK_gamma"/>
    <property type="match status" value="1"/>
</dbReference>
<dbReference type="GO" id="GO:0051301">
    <property type="term" value="P:cell division"/>
    <property type="evidence" value="ECO:0007669"/>
    <property type="project" value="UniProtKB-KW"/>
</dbReference>
<keyword evidence="4" id="KW-0131">Cell cycle</keyword>
<reference evidence="4" key="1">
    <citation type="submission" date="2013-08" db="EMBL/GenBank/DDBJ databases">
        <authorList>
            <person name="Mendez C."/>
            <person name="Richter M."/>
            <person name="Ferrer M."/>
            <person name="Sanchez J."/>
        </authorList>
    </citation>
    <scope>NUCLEOTIDE SEQUENCE</scope>
</reference>
<dbReference type="InterPro" id="IPR018541">
    <property type="entry name" value="Ftsk_gamma"/>
</dbReference>
<name>T0ZF73_9ZZZZ</name>
<gene>
    <name evidence="4" type="ORF">B2A_14984</name>
</gene>
<dbReference type="InterPro" id="IPR036390">
    <property type="entry name" value="WH_DNA-bd_sf"/>
</dbReference>
<feature type="domain" description="FtsK" evidence="3">
    <location>
        <begin position="59"/>
        <end position="273"/>
    </location>
</feature>
<proteinExistence type="predicted"/>
<dbReference type="Pfam" id="PF01580">
    <property type="entry name" value="FtsK_SpoIIIE"/>
    <property type="match status" value="1"/>
</dbReference>
<dbReference type="AlphaFoldDB" id="T0ZF73"/>
<evidence type="ECO:0000256" key="1">
    <source>
        <dbReference type="ARBA" id="ARBA00022741"/>
    </source>
</evidence>
<dbReference type="Gene3D" id="3.40.50.300">
    <property type="entry name" value="P-loop containing nucleotide triphosphate hydrolases"/>
    <property type="match status" value="1"/>
</dbReference>
<comment type="caution">
    <text evidence="4">The sequence shown here is derived from an EMBL/GenBank/DDBJ whole genome shotgun (WGS) entry which is preliminary data.</text>
</comment>
<dbReference type="InterPro" id="IPR036388">
    <property type="entry name" value="WH-like_DNA-bd_sf"/>
</dbReference>
<dbReference type="PROSITE" id="PS50901">
    <property type="entry name" value="FTSK"/>
    <property type="match status" value="1"/>
</dbReference>
<keyword evidence="2" id="KW-0067">ATP-binding</keyword>
<dbReference type="InterPro" id="IPR003593">
    <property type="entry name" value="AAA+_ATPase"/>
</dbReference>
<dbReference type="PANTHER" id="PTHR22683:SF41">
    <property type="entry name" value="DNA TRANSLOCASE FTSK"/>
    <property type="match status" value="1"/>
</dbReference>
<accession>T0ZF73</accession>
<dbReference type="SUPFAM" id="SSF52540">
    <property type="entry name" value="P-loop containing nucleoside triphosphate hydrolases"/>
    <property type="match status" value="1"/>
</dbReference>
<keyword evidence="1" id="KW-0547">Nucleotide-binding</keyword>
<dbReference type="InterPro" id="IPR050206">
    <property type="entry name" value="FtsK/SpoIIIE/SftA"/>
</dbReference>
<dbReference type="EMBL" id="AUZZ01010902">
    <property type="protein sequence ID" value="EQD28330.1"/>
    <property type="molecule type" value="Genomic_DNA"/>
</dbReference>
<dbReference type="PANTHER" id="PTHR22683">
    <property type="entry name" value="SPORULATION PROTEIN RELATED"/>
    <property type="match status" value="1"/>
</dbReference>